<dbReference type="AlphaFoldDB" id="A0A0L8LEC5"/>
<comment type="caution">
    <text evidence="1">The sequence shown here is derived from an EMBL/GenBank/DDBJ whole genome shotgun (WGS) entry which is preliminary data.</text>
</comment>
<dbReference type="RefSeq" id="WP_030040390.1">
    <property type="nucleotide sequence ID" value="NZ_KL575598.1"/>
</dbReference>
<name>A0A0L8LEC5_9ACTN</name>
<gene>
    <name evidence="1" type="ORF">ADK37_13880</name>
</gene>
<dbReference type="Pfam" id="PF20062">
    <property type="entry name" value="DUF6461"/>
    <property type="match status" value="1"/>
</dbReference>
<organism evidence="1 2">
    <name type="scientific">Streptomyces resistomycificus</name>
    <dbReference type="NCBI Taxonomy" id="67356"/>
    <lineage>
        <taxon>Bacteria</taxon>
        <taxon>Bacillati</taxon>
        <taxon>Actinomycetota</taxon>
        <taxon>Actinomycetes</taxon>
        <taxon>Kitasatosporales</taxon>
        <taxon>Streptomycetaceae</taxon>
        <taxon>Streptomyces</taxon>
        <taxon>Streptomyces aurantiacus group</taxon>
    </lineage>
</organism>
<dbReference type="STRING" id="67356.AQJ84_33525"/>
<keyword evidence="2" id="KW-1185">Reference proteome</keyword>
<evidence type="ECO:0000313" key="1">
    <source>
        <dbReference type="EMBL" id="KOG36477.1"/>
    </source>
</evidence>
<dbReference type="InterPro" id="IPR045592">
    <property type="entry name" value="DUF6461"/>
</dbReference>
<reference evidence="2" key="1">
    <citation type="submission" date="2015-07" db="EMBL/GenBank/DDBJ databases">
        <authorList>
            <person name="Ju K.-S."/>
            <person name="Doroghazi J.R."/>
            <person name="Metcalf W.W."/>
        </authorList>
    </citation>
    <scope>NUCLEOTIDE SEQUENCE [LARGE SCALE GENOMIC DNA]</scope>
    <source>
        <strain evidence="2">NRRL 2290</strain>
    </source>
</reference>
<evidence type="ECO:0000313" key="2">
    <source>
        <dbReference type="Proteomes" id="UP000037251"/>
    </source>
</evidence>
<protein>
    <recommendedName>
        <fullName evidence="3">Knr4/Smi1-like domain-containing protein</fullName>
    </recommendedName>
</protein>
<accession>A0A0L8LEC5</accession>
<evidence type="ECO:0008006" key="3">
    <source>
        <dbReference type="Google" id="ProtNLM"/>
    </source>
</evidence>
<dbReference type="PATRIC" id="fig|67356.5.peg.2993"/>
<sequence length="213" mass="23223">MPDDLAWIADAWRGTSPSATDLYITCARGLSPQQLAERMADHEPVEIGPALTIEEAHRMVDLTQIYCVGRLGQSGDWSFIVECVGSEGWALDPATSRGGEILIFDPRPDDPPSFFTYLADGELQLHFELGFGYDPTGAQPDLLRPALEAAGVIPPEDDMDDLPGEDEELAPAEEKRRVLKVIGEHFGLSLPREVIEGGQLPAVVTRTSPPSSW</sequence>
<proteinExistence type="predicted"/>
<dbReference type="OrthoDB" id="4118486at2"/>
<dbReference type="EMBL" id="LGUS01000128">
    <property type="protein sequence ID" value="KOG36477.1"/>
    <property type="molecule type" value="Genomic_DNA"/>
</dbReference>
<dbReference type="Proteomes" id="UP000037251">
    <property type="component" value="Unassembled WGS sequence"/>
</dbReference>